<dbReference type="AlphaFoldDB" id="A0A0J1FJX3"/>
<dbReference type="STRING" id="476652.DEAC_c43480"/>
<dbReference type="RefSeq" id="WP_053006563.1">
    <property type="nucleotide sequence ID" value="NZ_LDZY01000028.1"/>
</dbReference>
<dbReference type="InterPro" id="IPR036388">
    <property type="entry name" value="WH-like_DNA-bd_sf"/>
</dbReference>
<dbReference type="PATRIC" id="fig|476652.3.peg.4616"/>
<keyword evidence="2" id="KW-1185">Reference proteome</keyword>
<dbReference type="SUPFAM" id="SSF46689">
    <property type="entry name" value="Homeodomain-like"/>
    <property type="match status" value="1"/>
</dbReference>
<reference evidence="1 2" key="1">
    <citation type="submission" date="2015-06" db="EMBL/GenBank/DDBJ databases">
        <title>Draft genome of the moderately acidophilic sulfate reducer Candidatus Desulfosporosinus acididurans strain M1.</title>
        <authorList>
            <person name="Poehlein A."/>
            <person name="Petzsch P."/>
            <person name="Johnson B.D."/>
            <person name="Schloemann M."/>
            <person name="Daniel R."/>
            <person name="Muehling M."/>
        </authorList>
    </citation>
    <scope>NUCLEOTIDE SEQUENCE [LARGE SCALE GENOMIC DNA]</scope>
    <source>
        <strain evidence="1 2">M1</strain>
    </source>
</reference>
<dbReference type="PANTHER" id="PTHR35004:SF7">
    <property type="entry name" value="INTEGRASE PROTEIN"/>
    <property type="match status" value="1"/>
</dbReference>
<evidence type="ECO:0000313" key="2">
    <source>
        <dbReference type="Proteomes" id="UP000036356"/>
    </source>
</evidence>
<dbReference type="EMBL" id="LDZY01000028">
    <property type="protein sequence ID" value="KLU63745.1"/>
    <property type="molecule type" value="Genomic_DNA"/>
</dbReference>
<protein>
    <recommendedName>
        <fullName evidence="3">HTH IS21-type domain-containing protein</fullName>
    </recommendedName>
</protein>
<dbReference type="Proteomes" id="UP000036356">
    <property type="component" value="Unassembled WGS sequence"/>
</dbReference>
<dbReference type="PANTHER" id="PTHR35004">
    <property type="entry name" value="TRANSPOSASE RV3428C-RELATED"/>
    <property type="match status" value="1"/>
</dbReference>
<accession>A0A0J1FJX3</accession>
<organism evidence="1 2">
    <name type="scientific">Desulfosporosinus acididurans</name>
    <dbReference type="NCBI Taxonomy" id="476652"/>
    <lineage>
        <taxon>Bacteria</taxon>
        <taxon>Bacillati</taxon>
        <taxon>Bacillota</taxon>
        <taxon>Clostridia</taxon>
        <taxon>Eubacteriales</taxon>
        <taxon>Desulfitobacteriaceae</taxon>
        <taxon>Desulfosporosinus</taxon>
    </lineage>
</organism>
<name>A0A0J1FJX3_9FIRM</name>
<evidence type="ECO:0000313" key="1">
    <source>
        <dbReference type="EMBL" id="KLU63745.1"/>
    </source>
</evidence>
<evidence type="ECO:0008006" key="3">
    <source>
        <dbReference type="Google" id="ProtNLM"/>
    </source>
</evidence>
<dbReference type="InterPro" id="IPR009057">
    <property type="entry name" value="Homeodomain-like_sf"/>
</dbReference>
<comment type="caution">
    <text evidence="1">The sequence shown here is derived from an EMBL/GenBank/DDBJ whole genome shotgun (WGS) entry which is preliminary data.</text>
</comment>
<sequence length="210" mass="24206">MSIEVDIYEKIRYLHVHEGKSQRTISKMLGISRNTVKKYCEGSQVPWVRQGTSGRQRYVVTDEVMDFIKNCLAIDETENIKKQKHTAKRIYDRLVEEKDFKGGESTIREIVAELKGKQAKVFVPLSYDPGEAIQIDWSEATAYISGKKTKLNLFCMRECYSADIHQQFSLYYKQTIAITSLFNDIKSASNSEFFLLVILHFLLKSVGERG</sequence>
<gene>
    <name evidence="1" type="ORF">DEAC_c43480</name>
</gene>
<dbReference type="Gene3D" id="1.10.10.10">
    <property type="entry name" value="Winged helix-like DNA-binding domain superfamily/Winged helix DNA-binding domain"/>
    <property type="match status" value="1"/>
</dbReference>
<proteinExistence type="predicted"/>